<dbReference type="SUPFAM" id="SSF52317">
    <property type="entry name" value="Class I glutamine amidotransferase-like"/>
    <property type="match status" value="1"/>
</dbReference>
<keyword evidence="3" id="KW-1185">Reference proteome</keyword>
<reference evidence="2 3" key="1">
    <citation type="submission" date="2008-11" db="EMBL/GenBank/DDBJ databases">
        <title>Draft genome sequence of Bacteroides pectinophilus (ATCC 43243).</title>
        <authorList>
            <person name="Sudarsanam P."/>
            <person name="Ley R."/>
            <person name="Guruge J."/>
            <person name="Turnbaugh P.J."/>
            <person name="Mahowald M."/>
            <person name="Liep D."/>
            <person name="Gordon J."/>
        </authorList>
    </citation>
    <scope>NUCLEOTIDE SEQUENCE [LARGE SCALE GENOMIC DNA]</scope>
    <source>
        <strain evidence="2 3">ATCC 43243</strain>
    </source>
</reference>
<dbReference type="CDD" id="cd03135">
    <property type="entry name" value="GATase1_DJ-1"/>
    <property type="match status" value="1"/>
</dbReference>
<dbReference type="EMBL" id="ABVQ01000037">
    <property type="protein sequence ID" value="EEC56478.1"/>
    <property type="molecule type" value="Genomic_DNA"/>
</dbReference>
<dbReference type="InterPro" id="IPR002818">
    <property type="entry name" value="DJ-1/PfpI"/>
</dbReference>
<accession>B7AW87</accession>
<dbReference type="PANTHER" id="PTHR48094">
    <property type="entry name" value="PROTEIN/NUCLEIC ACID DEGLYCASE DJ-1-RELATED"/>
    <property type="match status" value="1"/>
</dbReference>
<reference evidence="2 3" key="2">
    <citation type="submission" date="2008-11" db="EMBL/GenBank/DDBJ databases">
        <authorList>
            <person name="Fulton L."/>
            <person name="Clifton S."/>
            <person name="Fulton B."/>
            <person name="Xu J."/>
            <person name="Minx P."/>
            <person name="Pepin K.H."/>
            <person name="Johnson M."/>
            <person name="Bhonagiri V."/>
            <person name="Nash W.E."/>
            <person name="Mardis E.R."/>
            <person name="Wilson R.K."/>
        </authorList>
    </citation>
    <scope>NUCLEOTIDE SEQUENCE [LARGE SCALE GENOMIC DNA]</scope>
    <source>
        <strain evidence="2 3">ATCC 43243</strain>
    </source>
</reference>
<dbReference type="Proteomes" id="UP000003136">
    <property type="component" value="Unassembled WGS sequence"/>
</dbReference>
<dbReference type="PANTHER" id="PTHR48094:SF12">
    <property type="entry name" value="PARKINSON DISEASE PROTEIN 7 HOMOLOG"/>
    <property type="match status" value="1"/>
</dbReference>
<dbReference type="Pfam" id="PF01965">
    <property type="entry name" value="DJ-1_PfpI"/>
    <property type="match status" value="1"/>
</dbReference>
<evidence type="ECO:0000259" key="1">
    <source>
        <dbReference type="Pfam" id="PF01965"/>
    </source>
</evidence>
<protein>
    <recommendedName>
        <fullName evidence="1">DJ-1/PfpI domain-containing protein</fullName>
    </recommendedName>
</protein>
<sequence>MEINMTKVNAFLQDGFETVEALAVVDVLRRAGMNVETISLMDGLEVKSAQNIIVKADKEFAGYDFADTDVFFLPGGPGTKNYETKPEFIDVIANAYKEGRLITAICAAPSVLGKMGLLKGRRATCFPGFENALEGAQVTGGRVETDCNVITSRGMGTSIDLGLEIIKVIEGEEKAQSIAKSTQYLD</sequence>
<dbReference type="HOGENOM" id="CLU_000445_44_2_9"/>
<comment type="caution">
    <text evidence="2">The sequence shown here is derived from an EMBL/GenBank/DDBJ whole genome shotgun (WGS) entry which is preliminary data.</text>
</comment>
<evidence type="ECO:0000313" key="3">
    <source>
        <dbReference type="Proteomes" id="UP000003136"/>
    </source>
</evidence>
<dbReference type="STRING" id="483218.BACPEC_02987"/>
<feature type="domain" description="DJ-1/PfpI" evidence="1">
    <location>
        <begin position="7"/>
        <end position="167"/>
    </location>
</feature>
<dbReference type="InterPro" id="IPR029062">
    <property type="entry name" value="Class_I_gatase-like"/>
</dbReference>
<organism evidence="2 3">
    <name type="scientific">[Bacteroides] pectinophilus ATCC 43243</name>
    <dbReference type="NCBI Taxonomy" id="483218"/>
    <lineage>
        <taxon>Bacteria</taxon>
        <taxon>Bacillati</taxon>
        <taxon>Bacillota</taxon>
        <taxon>Clostridia</taxon>
        <taxon>Eubacteriales</taxon>
    </lineage>
</organism>
<dbReference type="NCBIfam" id="TIGR01383">
    <property type="entry name" value="not_thiJ"/>
    <property type="match status" value="1"/>
</dbReference>
<dbReference type="AlphaFoldDB" id="B7AW87"/>
<evidence type="ECO:0000313" key="2">
    <source>
        <dbReference type="EMBL" id="EEC56478.1"/>
    </source>
</evidence>
<gene>
    <name evidence="2" type="ORF">BACPEC_02987</name>
</gene>
<name>B7AW87_9FIRM</name>
<dbReference type="Gene3D" id="3.40.50.880">
    <property type="match status" value="1"/>
</dbReference>
<dbReference type="InterPro" id="IPR050325">
    <property type="entry name" value="Prot/Nucl_acid_deglycase"/>
</dbReference>
<dbReference type="eggNOG" id="COG0693">
    <property type="taxonomic scope" value="Bacteria"/>
</dbReference>
<dbReference type="GO" id="GO:0005737">
    <property type="term" value="C:cytoplasm"/>
    <property type="evidence" value="ECO:0007669"/>
    <property type="project" value="TreeGrafter"/>
</dbReference>
<dbReference type="InterPro" id="IPR006287">
    <property type="entry name" value="DJ-1"/>
</dbReference>
<proteinExistence type="predicted"/>